<feature type="compositionally biased region" description="Acidic residues" evidence="1">
    <location>
        <begin position="81"/>
        <end position="95"/>
    </location>
</feature>
<name>A0A2P5WXJ0_GOSBA</name>
<evidence type="ECO:0000313" key="3">
    <source>
        <dbReference type="Proteomes" id="UP000239757"/>
    </source>
</evidence>
<sequence>MVTLYCGTRSNQNAPIQLFDKLAGVEATEDPTQLGEEDGAQEPFNQPYTGSTLILMLHPKTDVVGNDVYHSSDPSDHEVDSDSDPDVDEIPDDIDDKGVNKDRHVNASFVGSQIYCIVIQNNPGAHMSLIDPDATQTTKLLEYPKILPACQMAVYSNPKELLVGQRFESKKECIFAIKRVLDVGRRLQLADTSCIYPEVADMGDTKIFWASYMHFNMYDRRSSKN</sequence>
<evidence type="ECO:0000256" key="1">
    <source>
        <dbReference type="SAM" id="MobiDB-lite"/>
    </source>
</evidence>
<dbReference type="EMBL" id="KZ666182">
    <property type="protein sequence ID" value="PPR95789.1"/>
    <property type="molecule type" value="Genomic_DNA"/>
</dbReference>
<protein>
    <submittedName>
        <fullName evidence="2">Uncharacterized protein</fullName>
    </submittedName>
</protein>
<proteinExistence type="predicted"/>
<dbReference type="Proteomes" id="UP000239757">
    <property type="component" value="Unassembled WGS sequence"/>
</dbReference>
<reference evidence="2 3" key="1">
    <citation type="submission" date="2015-01" db="EMBL/GenBank/DDBJ databases">
        <title>Genome of allotetraploid Gossypium barbadense reveals genomic plasticity and fiber elongation in cotton evolution.</title>
        <authorList>
            <person name="Chen X."/>
            <person name="Liu X."/>
            <person name="Zhao B."/>
            <person name="Zheng H."/>
            <person name="Hu Y."/>
            <person name="Lu G."/>
            <person name="Yang C."/>
            <person name="Chen J."/>
            <person name="Shan C."/>
            <person name="Zhang L."/>
            <person name="Zhou Y."/>
            <person name="Wang L."/>
            <person name="Guo W."/>
            <person name="Bai Y."/>
            <person name="Ruan J."/>
            <person name="Shangguan X."/>
            <person name="Mao Y."/>
            <person name="Jiang J."/>
            <person name="Zhu Y."/>
            <person name="Lei J."/>
            <person name="Kang H."/>
            <person name="Chen S."/>
            <person name="He X."/>
            <person name="Wang R."/>
            <person name="Wang Y."/>
            <person name="Chen J."/>
            <person name="Wang L."/>
            <person name="Yu S."/>
            <person name="Wang B."/>
            <person name="Wei J."/>
            <person name="Song S."/>
            <person name="Lu X."/>
            <person name="Gao Z."/>
            <person name="Gu W."/>
            <person name="Deng X."/>
            <person name="Ma D."/>
            <person name="Wang S."/>
            <person name="Liang W."/>
            <person name="Fang L."/>
            <person name="Cai C."/>
            <person name="Zhu X."/>
            <person name="Zhou B."/>
            <person name="Zhang Y."/>
            <person name="Chen Z."/>
            <person name="Xu S."/>
            <person name="Zhu R."/>
            <person name="Wang S."/>
            <person name="Zhang T."/>
            <person name="Zhao G."/>
        </authorList>
    </citation>
    <scope>NUCLEOTIDE SEQUENCE [LARGE SCALE GENOMIC DNA]</scope>
    <source>
        <strain evidence="3">cv. Xinhai21</strain>
        <tissue evidence="2">Leaf</tissue>
    </source>
</reference>
<organism evidence="2 3">
    <name type="scientific">Gossypium barbadense</name>
    <name type="common">Sea Island cotton</name>
    <name type="synonym">Hibiscus barbadensis</name>
    <dbReference type="NCBI Taxonomy" id="3634"/>
    <lineage>
        <taxon>Eukaryota</taxon>
        <taxon>Viridiplantae</taxon>
        <taxon>Streptophyta</taxon>
        <taxon>Embryophyta</taxon>
        <taxon>Tracheophyta</taxon>
        <taxon>Spermatophyta</taxon>
        <taxon>Magnoliopsida</taxon>
        <taxon>eudicotyledons</taxon>
        <taxon>Gunneridae</taxon>
        <taxon>Pentapetalae</taxon>
        <taxon>rosids</taxon>
        <taxon>malvids</taxon>
        <taxon>Malvales</taxon>
        <taxon>Malvaceae</taxon>
        <taxon>Malvoideae</taxon>
        <taxon>Gossypium</taxon>
    </lineage>
</organism>
<dbReference type="AlphaFoldDB" id="A0A2P5WXJ0"/>
<accession>A0A2P5WXJ0</accession>
<evidence type="ECO:0000313" key="2">
    <source>
        <dbReference type="EMBL" id="PPR95789.1"/>
    </source>
</evidence>
<feature type="region of interest" description="Disordered" evidence="1">
    <location>
        <begin position="65"/>
        <end position="98"/>
    </location>
</feature>
<gene>
    <name evidence="2" type="ORF">GOBAR_AA24878</name>
</gene>